<name>A0AAV8X751_9CUCU</name>
<dbReference type="SUPFAM" id="SSF82615">
    <property type="entry name" value="Polo-box domain"/>
    <property type="match status" value="1"/>
</dbReference>
<evidence type="ECO:0000259" key="2">
    <source>
        <dbReference type="PROSITE" id="PS51984"/>
    </source>
</evidence>
<dbReference type="Pfam" id="PF18190">
    <property type="entry name" value="Plk4_PB1"/>
    <property type="match status" value="1"/>
</dbReference>
<dbReference type="Gene3D" id="2.40.50.930">
    <property type="match status" value="1"/>
</dbReference>
<evidence type="ECO:0000259" key="1">
    <source>
        <dbReference type="PROSITE" id="PS50078"/>
    </source>
</evidence>
<feature type="domain" description="Cryptic POLO box 1 (CPB1)" evidence="2">
    <location>
        <begin position="203"/>
        <end position="320"/>
    </location>
</feature>
<evidence type="ECO:0000313" key="3">
    <source>
        <dbReference type="EMBL" id="KAJ8934369.1"/>
    </source>
</evidence>
<organism evidence="3 4">
    <name type="scientific">Rhamnusium bicolor</name>
    <dbReference type="NCBI Taxonomy" id="1586634"/>
    <lineage>
        <taxon>Eukaryota</taxon>
        <taxon>Metazoa</taxon>
        <taxon>Ecdysozoa</taxon>
        <taxon>Arthropoda</taxon>
        <taxon>Hexapoda</taxon>
        <taxon>Insecta</taxon>
        <taxon>Pterygota</taxon>
        <taxon>Neoptera</taxon>
        <taxon>Endopterygota</taxon>
        <taxon>Coleoptera</taxon>
        <taxon>Polyphaga</taxon>
        <taxon>Cucujiformia</taxon>
        <taxon>Chrysomeloidea</taxon>
        <taxon>Cerambycidae</taxon>
        <taxon>Lepturinae</taxon>
        <taxon>Rhagiini</taxon>
        <taxon>Rhamnusium</taxon>
    </lineage>
</organism>
<dbReference type="PROSITE" id="PS50078">
    <property type="entry name" value="POLO_BOX"/>
    <property type="match status" value="1"/>
</dbReference>
<comment type="caution">
    <text evidence="3">The sequence shown here is derived from an EMBL/GenBank/DDBJ whole genome shotgun (WGS) entry which is preliminary data.</text>
</comment>
<dbReference type="CDD" id="cd13116">
    <property type="entry name" value="POLO_box_Plk4_3"/>
    <property type="match status" value="1"/>
</dbReference>
<dbReference type="InterPro" id="IPR046437">
    <property type="entry name" value="Ser_Thr-PK_POLO_box_1_sf"/>
</dbReference>
<dbReference type="InterPro" id="IPR033696">
    <property type="entry name" value="POLO_box_Plk4_C"/>
</dbReference>
<feature type="domain" description="POLO box" evidence="1">
    <location>
        <begin position="356"/>
        <end position="432"/>
    </location>
</feature>
<dbReference type="InterPro" id="IPR033699">
    <property type="entry name" value="POLO_box_Plk4_1"/>
</dbReference>
<dbReference type="CDD" id="cd13114">
    <property type="entry name" value="POLO_box_Plk4_1"/>
    <property type="match status" value="1"/>
</dbReference>
<accession>A0AAV8X751</accession>
<protein>
    <submittedName>
        <fullName evidence="3">Uncharacterized protein</fullName>
    </submittedName>
</protein>
<reference evidence="3" key="1">
    <citation type="journal article" date="2023" name="Insect Mol. Biol.">
        <title>Genome sequencing provides insights into the evolution of gene families encoding plant cell wall-degrading enzymes in longhorned beetles.</title>
        <authorList>
            <person name="Shin N.R."/>
            <person name="Okamura Y."/>
            <person name="Kirsch R."/>
            <person name="Pauchet Y."/>
        </authorList>
    </citation>
    <scope>NUCLEOTIDE SEQUENCE</scope>
    <source>
        <strain evidence="3">RBIC_L_NR</strain>
    </source>
</reference>
<dbReference type="Proteomes" id="UP001162156">
    <property type="component" value="Unassembled WGS sequence"/>
</dbReference>
<dbReference type="InterPro" id="IPR000959">
    <property type="entry name" value="POLO_box_dom"/>
</dbReference>
<dbReference type="PROSITE" id="PS51984">
    <property type="entry name" value="CPB1"/>
    <property type="match status" value="1"/>
</dbReference>
<evidence type="ECO:0000313" key="4">
    <source>
        <dbReference type="Proteomes" id="UP001162156"/>
    </source>
</evidence>
<sequence>MTSFGERIEVITSHLTHDSGIHTMSSRRDSAFSDSALPYSHNLYSNPYVRRTNSDCLPSENLYQPGRLAHSMEHLRTQNYEPVPCHSDQRAYTGSYNNKNEQMSVFSNCGSNYEPINNRFSYHEIAASVSQCTQNCCPPAEPGGGGIINHIIHTTPSIHSHHSDSHPHFSEATGNYINNYTPSSHTHEILKPLLNNVENIPRSQNLFQAQLCSKRLLPTRHQTKNAILSILEDGEVCIEFIKKRGHLKREMVCEVMKISSDGLRIILYEPEGGKGAPVSNEPAILPPQGADKIYSIENLPEKHWKKYMYAFKFVDLVRAKTPKVTYYTDKAKILRLLFQLTVQLQALLFGNNSNTREKRVTIPGIGMAFQLPNGEVRVRYQDGSQIWVDGKHHVRYQYPEGHIVNYLDSESIPRPIMEKLQHMPKVLKHLMPSPVSQKIHNLR</sequence>
<gene>
    <name evidence="3" type="ORF">NQ314_013410</name>
</gene>
<dbReference type="EMBL" id="JANEYF010003732">
    <property type="protein sequence ID" value="KAJ8934369.1"/>
    <property type="molecule type" value="Genomic_DNA"/>
</dbReference>
<dbReference type="AlphaFoldDB" id="A0AAV8X751"/>
<proteinExistence type="predicted"/>
<dbReference type="Gene3D" id="3.30.1120.120">
    <property type="match status" value="1"/>
</dbReference>
<keyword evidence="4" id="KW-1185">Reference proteome</keyword>